<organism evidence="2 3">
    <name type="scientific">Bifidobacterium oedipodis</name>
    <dbReference type="NCBI Taxonomy" id="2675322"/>
    <lineage>
        <taxon>Bacteria</taxon>
        <taxon>Bacillati</taxon>
        <taxon>Actinomycetota</taxon>
        <taxon>Actinomycetes</taxon>
        <taxon>Bifidobacteriales</taxon>
        <taxon>Bifidobacteriaceae</taxon>
        <taxon>Bifidobacterium</taxon>
    </lineage>
</organism>
<feature type="region of interest" description="Disordered" evidence="1">
    <location>
        <begin position="307"/>
        <end position="392"/>
    </location>
</feature>
<evidence type="ECO:0000313" key="2">
    <source>
        <dbReference type="EMBL" id="NMM92854.1"/>
    </source>
</evidence>
<accession>A0A7Y0HSQ4</accession>
<gene>
    <name evidence="2" type="ORF">G1C95_0039</name>
</gene>
<dbReference type="NCBIfam" id="TIGR03544">
    <property type="entry name" value="DivI1A_domain"/>
    <property type="match status" value="2"/>
</dbReference>
<feature type="compositionally biased region" description="Polar residues" evidence="1">
    <location>
        <begin position="373"/>
        <end position="392"/>
    </location>
</feature>
<feature type="compositionally biased region" description="Basic and acidic residues" evidence="1">
    <location>
        <begin position="464"/>
        <end position="477"/>
    </location>
</feature>
<evidence type="ECO:0000313" key="3">
    <source>
        <dbReference type="Proteomes" id="UP000532194"/>
    </source>
</evidence>
<reference evidence="2 3" key="1">
    <citation type="submission" date="2020-02" db="EMBL/GenBank/DDBJ databases">
        <title>Characterization of phylogenetic diversity of novel bifidobacterial species isolated in Czech ZOOs.</title>
        <authorList>
            <person name="Lugli G.A."/>
            <person name="Vera N.B."/>
            <person name="Ventura M."/>
        </authorList>
    </citation>
    <scope>NUCLEOTIDE SEQUENCE [LARGE SCALE GENOMIC DNA]</scope>
    <source>
        <strain evidence="2 3">DSM 109957</strain>
    </source>
</reference>
<evidence type="ECO:0000256" key="1">
    <source>
        <dbReference type="SAM" id="MobiDB-lite"/>
    </source>
</evidence>
<name>A0A7Y0HSQ4_9BIFI</name>
<feature type="compositionally biased region" description="Low complexity" evidence="1">
    <location>
        <begin position="343"/>
        <end position="367"/>
    </location>
</feature>
<dbReference type="RefSeq" id="WP_169170948.1">
    <property type="nucleotide sequence ID" value="NZ_JAAIII010000001.1"/>
</dbReference>
<dbReference type="Proteomes" id="UP000532194">
    <property type="component" value="Unassembled WGS sequence"/>
</dbReference>
<dbReference type="EMBL" id="JAAIII010000001">
    <property type="protein sequence ID" value="NMM92854.1"/>
    <property type="molecule type" value="Genomic_DNA"/>
</dbReference>
<dbReference type="Gene3D" id="6.10.250.660">
    <property type="match status" value="1"/>
</dbReference>
<proteinExistence type="predicted"/>
<protein>
    <submittedName>
        <fullName evidence="2">Dihydrouridine synthase</fullName>
    </submittedName>
</protein>
<dbReference type="InterPro" id="IPR019932">
    <property type="entry name" value="CHP03543"/>
</dbReference>
<feature type="region of interest" description="Disordered" evidence="1">
    <location>
        <begin position="455"/>
        <end position="477"/>
    </location>
</feature>
<comment type="caution">
    <text evidence="2">The sequence shown here is derived from an EMBL/GenBank/DDBJ whole genome shotgun (WGS) entry which is preliminary data.</text>
</comment>
<dbReference type="AlphaFoldDB" id="A0A7Y0HSQ4"/>
<keyword evidence="3" id="KW-1185">Reference proteome</keyword>
<sequence length="477" mass="50376">MAQELPGIARAGKRKYGYDPAQVDEFLEHAHALYESEGPTLSQHDIQDVSFDVVKNGYVIAQVDAALGRLERAVVDKQTEWEISQHGRVTWKAQTDKLYRQIADHVARAERERFRPGTGKQPSYDRKQVDRLADQIVNKAAASLGLDGAGSEDARALADLTAASVNNVVFTQRKGKKGYDERQVDYFLNSCVQLLSRLESYARVADYVSGDADGAHADSLSHTGTAAANGGVSPLFADGARQYQAGVSAAGDDVAAESFDALHQAEQSLFAASAAAQPSNPISYTPVAAATQTPLAALVAPVPPVAPAPPAAPKPAVLSSQTATTGDDDSAKNISSQERTEILRPLASPSAAAATGAATAETGRANAMPPSFPTSTHGESTAETSATAHVDTAQETTRQAVPAPQVDMMAQDNASLAALAQMAESTQETPVVDTSSFTPMMPDLDLPSLDIPDLHFPTLDDTGDDVKPFITEPKKEQ</sequence>
<dbReference type="NCBIfam" id="TIGR03543">
    <property type="entry name" value="divI1A_rptt_fam"/>
    <property type="match status" value="1"/>
</dbReference>
<dbReference type="InterPro" id="IPR019933">
    <property type="entry name" value="DivIVA_domain"/>
</dbReference>